<dbReference type="NCBIfam" id="TIGR02647">
    <property type="entry name" value="DNA"/>
    <property type="match status" value="1"/>
</dbReference>
<name>A0A2P7RCV2_9GAMM</name>
<dbReference type="Pfam" id="PF18918">
    <property type="entry name" value="DUF5669"/>
    <property type="match status" value="1"/>
</dbReference>
<accession>A0A2P7RCV2</accession>
<evidence type="ECO:0000313" key="1">
    <source>
        <dbReference type="EMBL" id="PSJ48068.1"/>
    </source>
</evidence>
<reference evidence="1 2" key="1">
    <citation type="submission" date="2018-03" db="EMBL/GenBank/DDBJ databases">
        <title>The draft genome of Zobellella sp. 59N8.</title>
        <authorList>
            <person name="Liu L."/>
            <person name="Li L."/>
            <person name="Zhang X."/>
            <person name="Liang L."/>
            <person name="Wang T."/>
        </authorList>
    </citation>
    <scope>NUCLEOTIDE SEQUENCE [LARGE SCALE GENOMIC DNA]</scope>
    <source>
        <strain evidence="1 2">59N8</strain>
    </source>
</reference>
<keyword evidence="2" id="KW-1185">Reference proteome</keyword>
<dbReference type="AlphaFoldDB" id="A0A2P7RCV2"/>
<dbReference type="EMBL" id="PXYG01000001">
    <property type="protein sequence ID" value="PSJ48068.1"/>
    <property type="molecule type" value="Genomic_DNA"/>
</dbReference>
<proteinExistence type="predicted"/>
<organism evidence="1 2">
    <name type="scientific">Zobellella endophytica</name>
    <dbReference type="NCBI Taxonomy" id="2116700"/>
    <lineage>
        <taxon>Bacteria</taxon>
        <taxon>Pseudomonadati</taxon>
        <taxon>Pseudomonadota</taxon>
        <taxon>Gammaproteobacteria</taxon>
        <taxon>Aeromonadales</taxon>
        <taxon>Aeromonadaceae</taxon>
        <taxon>Zobellella</taxon>
    </lineage>
</organism>
<sequence>MRYNQALLDELNLLLHFDLDTTQQGIKVHHDADPALIGAAQRLYDKGLITLHDGGYLTDLGREAAEHAQGMLGLLKETTAA</sequence>
<protein>
    <submittedName>
        <fullName evidence="1">TIGR02647 family protein</fullName>
    </submittedName>
</protein>
<evidence type="ECO:0000313" key="2">
    <source>
        <dbReference type="Proteomes" id="UP000240243"/>
    </source>
</evidence>
<dbReference type="RefSeq" id="WP_106728480.1">
    <property type="nucleotide sequence ID" value="NZ_PXYG01000001.1"/>
</dbReference>
<dbReference type="InterPro" id="IPR013468">
    <property type="entry name" value="CHP02647"/>
</dbReference>
<comment type="caution">
    <text evidence="1">The sequence shown here is derived from an EMBL/GenBank/DDBJ whole genome shotgun (WGS) entry which is preliminary data.</text>
</comment>
<dbReference type="OrthoDB" id="5600572at2"/>
<gene>
    <name evidence="1" type="ORF">C7H85_04585</name>
</gene>
<dbReference type="Proteomes" id="UP000240243">
    <property type="component" value="Unassembled WGS sequence"/>
</dbReference>